<name>A0A1U7YN10_NICSY</name>
<dbReference type="Proteomes" id="UP000189701">
    <property type="component" value="Unplaced"/>
</dbReference>
<reference evidence="1" key="1">
    <citation type="journal article" date="2013" name="Genome Biol.">
        <title>Reference genomes and transcriptomes of Nicotiana sylvestris and Nicotiana tomentosiformis.</title>
        <authorList>
            <person name="Sierro N."/>
            <person name="Battey J.N."/>
            <person name="Ouadi S."/>
            <person name="Bovet L."/>
            <person name="Goepfert S."/>
            <person name="Bakaher N."/>
            <person name="Peitsch M.C."/>
            <person name="Ivanov N.V."/>
        </authorList>
    </citation>
    <scope>NUCLEOTIDE SEQUENCE [LARGE SCALE GENOMIC DNA]</scope>
</reference>
<dbReference type="eggNOG" id="KOG1737">
    <property type="taxonomic scope" value="Eukaryota"/>
</dbReference>
<protein>
    <submittedName>
        <fullName evidence="2">Oxysterol-binding protein-related protein 2A-like</fullName>
    </submittedName>
</protein>
<accession>A0A1U7YN10</accession>
<dbReference type="STRING" id="4096.A0A1U7YN10"/>
<dbReference type="AlphaFoldDB" id="A0A1U7YN10"/>
<proteinExistence type="predicted"/>
<evidence type="ECO:0000313" key="2">
    <source>
        <dbReference type="RefSeq" id="XP_009800235.1"/>
    </source>
</evidence>
<sequence>MLLKLVKNRQGVKSIVREEGAYGGKVGGEDDGVGKMKRGRRIEALISTRNLFQLRPLNDNFNLLQNDVSISTERLKKWLLDEGIGEGLVNDCAQIMLSKFQK</sequence>
<organism evidence="1 2">
    <name type="scientific">Nicotiana sylvestris</name>
    <name type="common">Wood tobacco</name>
    <name type="synonym">South American tobacco</name>
    <dbReference type="NCBI Taxonomy" id="4096"/>
    <lineage>
        <taxon>Eukaryota</taxon>
        <taxon>Viridiplantae</taxon>
        <taxon>Streptophyta</taxon>
        <taxon>Embryophyta</taxon>
        <taxon>Tracheophyta</taxon>
        <taxon>Spermatophyta</taxon>
        <taxon>Magnoliopsida</taxon>
        <taxon>eudicotyledons</taxon>
        <taxon>Gunneridae</taxon>
        <taxon>Pentapetalae</taxon>
        <taxon>asterids</taxon>
        <taxon>lamiids</taxon>
        <taxon>Solanales</taxon>
        <taxon>Solanaceae</taxon>
        <taxon>Nicotianoideae</taxon>
        <taxon>Nicotianeae</taxon>
        <taxon>Nicotiana</taxon>
    </lineage>
</organism>
<dbReference type="RefSeq" id="XP_009800235.1">
    <property type="nucleotide sequence ID" value="XM_009801933.1"/>
</dbReference>
<evidence type="ECO:0000313" key="1">
    <source>
        <dbReference type="Proteomes" id="UP000189701"/>
    </source>
</evidence>
<reference evidence="2" key="2">
    <citation type="submission" date="2025-08" db="UniProtKB">
        <authorList>
            <consortium name="RefSeq"/>
        </authorList>
    </citation>
    <scope>IDENTIFICATION</scope>
    <source>
        <tissue evidence="2">Leaf</tissue>
    </source>
</reference>
<keyword evidence="1" id="KW-1185">Reference proteome</keyword>
<gene>
    <name evidence="2" type="primary">LOC104246169</name>
</gene>